<evidence type="ECO:0000313" key="14">
    <source>
        <dbReference type="Proteomes" id="UP000199481"/>
    </source>
</evidence>
<gene>
    <name evidence="13" type="ORF">SAMN04487752_2484</name>
</gene>
<evidence type="ECO:0000256" key="2">
    <source>
        <dbReference type="ARBA" id="ARBA00006706"/>
    </source>
</evidence>
<dbReference type="SUPFAM" id="SSF48576">
    <property type="entry name" value="Terpenoid synthases"/>
    <property type="match status" value="1"/>
</dbReference>
<dbReference type="GO" id="GO:0005737">
    <property type="term" value="C:cytoplasm"/>
    <property type="evidence" value="ECO:0007669"/>
    <property type="project" value="UniProtKB-ARBA"/>
</dbReference>
<dbReference type="InterPro" id="IPR008949">
    <property type="entry name" value="Isoprenoid_synthase_dom_sf"/>
</dbReference>
<dbReference type="SFLD" id="SFLDS00005">
    <property type="entry name" value="Isoprenoid_Synthase_Type_I"/>
    <property type="match status" value="1"/>
</dbReference>
<evidence type="ECO:0000256" key="10">
    <source>
        <dbReference type="ARBA" id="ARBA00032873"/>
    </source>
</evidence>
<evidence type="ECO:0000256" key="4">
    <source>
        <dbReference type="ARBA" id="ARBA00015100"/>
    </source>
</evidence>
<dbReference type="PANTHER" id="PTHR43281:SF1">
    <property type="entry name" value="FARNESYL DIPHOSPHATE SYNTHASE"/>
    <property type="match status" value="1"/>
</dbReference>
<dbReference type="FunFam" id="1.10.600.10:FF:000001">
    <property type="entry name" value="Geranylgeranyl diphosphate synthase"/>
    <property type="match status" value="1"/>
</dbReference>
<reference evidence="14" key="1">
    <citation type="submission" date="2016-10" db="EMBL/GenBank/DDBJ databases">
        <authorList>
            <person name="Varghese N."/>
            <person name="Submissions S."/>
        </authorList>
    </citation>
    <scope>NUCLEOTIDE SEQUENCE [LARGE SCALE GENOMIC DNA]</scope>
    <source>
        <strain evidence="14">MPL-11</strain>
    </source>
</reference>
<evidence type="ECO:0000256" key="5">
    <source>
        <dbReference type="ARBA" id="ARBA00022679"/>
    </source>
</evidence>
<dbReference type="InterPro" id="IPR053378">
    <property type="entry name" value="Prenyl_diphosphate_synthase"/>
</dbReference>
<comment type="cofactor">
    <cofactor evidence="1">
        <name>Mg(2+)</name>
        <dbReference type="ChEBI" id="CHEBI:18420"/>
    </cofactor>
</comment>
<dbReference type="Pfam" id="PF00348">
    <property type="entry name" value="polyprenyl_synt"/>
    <property type="match status" value="1"/>
</dbReference>
<sequence length="299" mass="32731">MNLKSFKDNVIPSFEEEMLGYIRENGTEKESLHEAMVYSLEAGGKRIRPLLLLATIQSLGGDSRKGYAVSAALEFIHTYSLIHDDLPAMDNDDLRRGKPTSHIVYGEDTAILAGDALLTQAFEIIAASDASPEKKVKLILALAKSAGPEGMILGQMADIQGETKDLSLEELQFIHRNKTGELLKFPIYAACVIVDAAKEVEEQLMGYAEHIGLAYQIRDDILDVIGNVEEIGKNTGMDAAHNKSTYPGLLTLEGAKKALNQELTTAKLNLLTVEQISRDSARPVQINLLVEIIDLLVID</sequence>
<dbReference type="GO" id="GO:0046872">
    <property type="term" value="F:metal ion binding"/>
    <property type="evidence" value="ECO:0007669"/>
    <property type="project" value="UniProtKB-KW"/>
</dbReference>
<keyword evidence="6" id="KW-0479">Metal-binding</keyword>
<dbReference type="PROSITE" id="PS00444">
    <property type="entry name" value="POLYPRENYL_SYNTHASE_2"/>
    <property type="match status" value="1"/>
</dbReference>
<dbReference type="GO" id="GO:0016114">
    <property type="term" value="P:terpenoid biosynthetic process"/>
    <property type="evidence" value="ECO:0007669"/>
    <property type="project" value="UniProtKB-ARBA"/>
</dbReference>
<evidence type="ECO:0000256" key="1">
    <source>
        <dbReference type="ARBA" id="ARBA00001946"/>
    </source>
</evidence>
<accession>A0A1H1B927</accession>
<comment type="similarity">
    <text evidence="2 12">Belongs to the FPP/GGPP synthase family.</text>
</comment>
<evidence type="ECO:0000256" key="11">
    <source>
        <dbReference type="ARBA" id="ARBA00049399"/>
    </source>
</evidence>
<keyword evidence="14" id="KW-1185">Reference proteome</keyword>
<dbReference type="AlphaFoldDB" id="A0A1H1B927"/>
<proteinExistence type="inferred from homology"/>
<dbReference type="GO" id="GO:0004337">
    <property type="term" value="F:(2E,6E)-farnesyl diphosphate synthase activity"/>
    <property type="evidence" value="ECO:0007669"/>
    <property type="project" value="UniProtKB-EC"/>
</dbReference>
<organism evidence="13 14">
    <name type="scientific">Carnobacterium viridans</name>
    <dbReference type="NCBI Taxonomy" id="174587"/>
    <lineage>
        <taxon>Bacteria</taxon>
        <taxon>Bacillati</taxon>
        <taxon>Bacillota</taxon>
        <taxon>Bacilli</taxon>
        <taxon>Lactobacillales</taxon>
        <taxon>Carnobacteriaceae</taxon>
        <taxon>Carnobacterium</taxon>
    </lineage>
</organism>
<dbReference type="OrthoDB" id="9805316at2"/>
<dbReference type="RefSeq" id="WP_035021870.1">
    <property type="nucleotide sequence ID" value="NZ_FNJW01000008.1"/>
</dbReference>
<evidence type="ECO:0000256" key="12">
    <source>
        <dbReference type="RuleBase" id="RU004466"/>
    </source>
</evidence>
<dbReference type="EMBL" id="FNJW01000008">
    <property type="protein sequence ID" value="SDQ48488.1"/>
    <property type="molecule type" value="Genomic_DNA"/>
</dbReference>
<evidence type="ECO:0000256" key="6">
    <source>
        <dbReference type="ARBA" id="ARBA00022723"/>
    </source>
</evidence>
<name>A0A1H1B927_9LACT</name>
<keyword evidence="8" id="KW-0414">Isoprene biosynthesis</keyword>
<dbReference type="PANTHER" id="PTHR43281">
    <property type="entry name" value="FARNESYL DIPHOSPHATE SYNTHASE"/>
    <property type="match status" value="1"/>
</dbReference>
<comment type="catalytic activity">
    <reaction evidence="11">
        <text>isopentenyl diphosphate + (2E)-geranyl diphosphate = (2E,6E)-farnesyl diphosphate + diphosphate</text>
        <dbReference type="Rhea" id="RHEA:19361"/>
        <dbReference type="ChEBI" id="CHEBI:33019"/>
        <dbReference type="ChEBI" id="CHEBI:58057"/>
        <dbReference type="ChEBI" id="CHEBI:128769"/>
        <dbReference type="ChEBI" id="CHEBI:175763"/>
        <dbReference type="EC" id="2.5.1.10"/>
    </reaction>
</comment>
<dbReference type="CDD" id="cd00685">
    <property type="entry name" value="Trans_IPPS_HT"/>
    <property type="match status" value="1"/>
</dbReference>
<dbReference type="SFLD" id="SFLDG01017">
    <property type="entry name" value="Polyprenyl_Transferase_Like"/>
    <property type="match status" value="1"/>
</dbReference>
<evidence type="ECO:0000256" key="9">
    <source>
        <dbReference type="ARBA" id="ARBA00032380"/>
    </source>
</evidence>
<evidence type="ECO:0000256" key="3">
    <source>
        <dbReference type="ARBA" id="ARBA00012439"/>
    </source>
</evidence>
<dbReference type="NCBIfam" id="NF045485">
    <property type="entry name" value="FPPsyn"/>
    <property type="match status" value="1"/>
</dbReference>
<keyword evidence="5 12" id="KW-0808">Transferase</keyword>
<keyword evidence="7" id="KW-0460">Magnesium</keyword>
<dbReference type="EC" id="2.5.1.10" evidence="3"/>
<evidence type="ECO:0000313" key="13">
    <source>
        <dbReference type="EMBL" id="SDQ48488.1"/>
    </source>
</evidence>
<dbReference type="Proteomes" id="UP000199481">
    <property type="component" value="Unassembled WGS sequence"/>
</dbReference>
<dbReference type="PROSITE" id="PS00723">
    <property type="entry name" value="POLYPRENYL_SYNTHASE_1"/>
    <property type="match status" value="1"/>
</dbReference>
<evidence type="ECO:0000256" key="8">
    <source>
        <dbReference type="ARBA" id="ARBA00023229"/>
    </source>
</evidence>
<protein>
    <recommendedName>
        <fullName evidence="4">Farnesyl diphosphate synthase</fullName>
        <ecNumber evidence="3">2.5.1.10</ecNumber>
    </recommendedName>
    <alternativeName>
        <fullName evidence="10">(2E,6E)-farnesyl diphosphate synthase</fullName>
    </alternativeName>
    <alternativeName>
        <fullName evidence="9">Geranyltranstransferase</fullName>
    </alternativeName>
</protein>
<dbReference type="InterPro" id="IPR000092">
    <property type="entry name" value="Polyprenyl_synt"/>
</dbReference>
<dbReference type="Gene3D" id="1.10.600.10">
    <property type="entry name" value="Farnesyl Diphosphate Synthase"/>
    <property type="match status" value="1"/>
</dbReference>
<evidence type="ECO:0000256" key="7">
    <source>
        <dbReference type="ARBA" id="ARBA00022842"/>
    </source>
</evidence>
<dbReference type="InterPro" id="IPR033749">
    <property type="entry name" value="Polyprenyl_synt_CS"/>
</dbReference>